<keyword evidence="4" id="KW-1185">Reference proteome</keyword>
<proteinExistence type="predicted"/>
<reference evidence="2 4" key="1">
    <citation type="submission" date="2022-04" db="EMBL/GenBank/DDBJ databases">
        <title>Chromosome-level reference genomes for two strains of Caenorhabditis briggsae: an improved platform for comparative genomics.</title>
        <authorList>
            <person name="Stevens L."/>
            <person name="Andersen E."/>
        </authorList>
    </citation>
    <scope>NUCLEOTIDE SEQUENCE [LARGE SCALE GENOMIC DNA]</scope>
    <source>
        <strain evidence="2">VX34</strain>
        <tissue evidence="2">Whole-organism</tissue>
    </source>
</reference>
<sequence length="168" mass="19080">MTKCEVPLLFLDKKEPFVLTNKEIVKAIPILVNSMECLGDDWETKDTVLSDSIEIKFPQWAGEFLLDHILPYSTPTGNDKPTVENFADANAKTLDELKVILELSNFFQCTEFMSCISFVVAKKLEVTSMEEISKFFGMSLDKDSKYFTEADGWIHPPLVVFQGENKPN</sequence>
<organism evidence="1 3">
    <name type="scientific">Caenorhabditis briggsae</name>
    <dbReference type="NCBI Taxonomy" id="6238"/>
    <lineage>
        <taxon>Eukaryota</taxon>
        <taxon>Metazoa</taxon>
        <taxon>Ecdysozoa</taxon>
        <taxon>Nematoda</taxon>
        <taxon>Chromadorea</taxon>
        <taxon>Rhabditida</taxon>
        <taxon>Rhabditina</taxon>
        <taxon>Rhabditomorpha</taxon>
        <taxon>Rhabditoidea</taxon>
        <taxon>Rhabditidae</taxon>
        <taxon>Peloderinae</taxon>
        <taxon>Caenorhabditis</taxon>
    </lineage>
</organism>
<dbReference type="Proteomes" id="UP000829354">
    <property type="component" value="Chromosome IV"/>
</dbReference>
<dbReference type="OMA" id="MANTCEI"/>
<evidence type="ECO:0000313" key="2">
    <source>
        <dbReference type="EMBL" id="UMM27974.1"/>
    </source>
</evidence>
<reference evidence="1 3" key="2">
    <citation type="submission" date="2022-05" db="EMBL/GenBank/DDBJ databases">
        <title>Chromosome-level reference genomes for two strains of Caenorhabditis briggsae: an improved platform for comparative genomics.</title>
        <authorList>
            <person name="Stevens L."/>
            <person name="Andersen E.C."/>
        </authorList>
    </citation>
    <scope>NUCLEOTIDE SEQUENCE [LARGE SCALE GENOMIC DNA]</scope>
    <source>
        <strain evidence="1">QX1410_ONT</strain>
        <tissue evidence="1">Whole-organism</tissue>
    </source>
</reference>
<protein>
    <submittedName>
        <fullName evidence="1">Uncharacterized protein</fullName>
    </submittedName>
</protein>
<evidence type="ECO:0000313" key="3">
    <source>
        <dbReference type="Proteomes" id="UP000827892"/>
    </source>
</evidence>
<dbReference type="PANTHER" id="PTHR37964">
    <property type="entry name" value="SUPPRESSOR"/>
    <property type="match status" value="1"/>
</dbReference>
<gene>
    <name evidence="1" type="ORF">L3Y34_003895</name>
    <name evidence="2" type="ORF">L5515_011024</name>
</gene>
<dbReference type="EMBL" id="CP090894">
    <property type="protein sequence ID" value="ULT94755.1"/>
    <property type="molecule type" value="Genomic_DNA"/>
</dbReference>
<dbReference type="Proteomes" id="UP000827892">
    <property type="component" value="Chromosome IV"/>
</dbReference>
<evidence type="ECO:0000313" key="1">
    <source>
        <dbReference type="EMBL" id="ULT94755.1"/>
    </source>
</evidence>
<dbReference type="PANTHER" id="PTHR37964:SF1">
    <property type="entry name" value="SUPPRESSOR-RELATED"/>
    <property type="match status" value="1"/>
</dbReference>
<dbReference type="AlphaFoldDB" id="A0AAE9AGW2"/>
<name>A0AAE9AGW2_CAEBR</name>
<accession>A0AAE9AGW2</accession>
<dbReference type="EMBL" id="CP092623">
    <property type="protein sequence ID" value="UMM27974.1"/>
    <property type="molecule type" value="Genomic_DNA"/>
</dbReference>
<evidence type="ECO:0000313" key="4">
    <source>
        <dbReference type="Proteomes" id="UP000829354"/>
    </source>
</evidence>
<dbReference type="KEGG" id="cbr:CBG_05406"/>